<sequence>MTIQSEVRPAEAEFAHLLAVAARQRARRLPIDGFRYPAGVRIAVNFTLDFDAMLLRRLLEEPAGQRAKGEFGGRVGVWRLLDMFDANGVKVTLFTPGRICELYPAALHRAVAAGHELADHMWQHEVPEDPEREEAHLGRAIEALQAIAGRPITGTRSSHTPALLRRKGIVYNSFTSALYRPFYELDGTGGNAMLQLPFHYALDDAMYFSFGWLATPNAAQRVMDVDEVFEIWWAAFEHQYKAGGYLNFLLHPFVSGHALRVDMLERLIRRMQTLPGVWFPTCGELAAHVFENHPVQSVQQAM</sequence>
<dbReference type="InterPro" id="IPR002509">
    <property type="entry name" value="NODB_dom"/>
</dbReference>
<proteinExistence type="inferred from homology"/>
<dbReference type="GO" id="GO:0016810">
    <property type="term" value="F:hydrolase activity, acting on carbon-nitrogen (but not peptide) bonds"/>
    <property type="evidence" value="ECO:0007669"/>
    <property type="project" value="InterPro"/>
</dbReference>
<organism evidence="6 7">
    <name type="scientific">Prosthecodimorpha hirschii</name>
    <dbReference type="NCBI Taxonomy" id="665126"/>
    <lineage>
        <taxon>Bacteria</taxon>
        <taxon>Pseudomonadati</taxon>
        <taxon>Pseudomonadota</taxon>
        <taxon>Alphaproteobacteria</taxon>
        <taxon>Hyphomicrobiales</taxon>
        <taxon>Ancalomicrobiaceae</taxon>
        <taxon>Prosthecodimorpha</taxon>
    </lineage>
</organism>
<feature type="domain" description="NodB homology" evidence="5">
    <location>
        <begin position="77"/>
        <end position="156"/>
    </location>
</feature>
<dbReference type="AlphaFoldDB" id="A0A0P6W7C8"/>
<evidence type="ECO:0000313" key="7">
    <source>
        <dbReference type="Proteomes" id="UP000048984"/>
    </source>
</evidence>
<comment type="similarity">
    <text evidence="2">Belongs to the polysaccharide deacetylase family.</text>
</comment>
<dbReference type="InterPro" id="IPR011330">
    <property type="entry name" value="Glyco_hydro/deAcase_b/a-brl"/>
</dbReference>
<evidence type="ECO:0000256" key="4">
    <source>
        <dbReference type="ARBA" id="ARBA00032976"/>
    </source>
</evidence>
<accession>A0A0P6W7C8</accession>
<gene>
    <name evidence="6" type="ORF">ABB55_14495</name>
</gene>
<evidence type="ECO:0000313" key="6">
    <source>
        <dbReference type="EMBL" id="KPL53271.1"/>
    </source>
</evidence>
<dbReference type="SUPFAM" id="SSF88713">
    <property type="entry name" value="Glycoside hydrolase/deacetylase"/>
    <property type="match status" value="1"/>
</dbReference>
<evidence type="ECO:0000256" key="1">
    <source>
        <dbReference type="ARBA" id="ARBA00003236"/>
    </source>
</evidence>
<dbReference type="PANTHER" id="PTHR47561">
    <property type="entry name" value="POLYSACCHARIDE DEACETYLASE FAMILY PROTEIN (AFU_ORTHOLOGUE AFUA_6G05030)"/>
    <property type="match status" value="1"/>
</dbReference>
<evidence type="ECO:0000256" key="3">
    <source>
        <dbReference type="ARBA" id="ARBA00020071"/>
    </source>
</evidence>
<keyword evidence="7" id="KW-1185">Reference proteome</keyword>
<reference evidence="6 7" key="2">
    <citation type="submission" date="2015-10" db="EMBL/GenBank/DDBJ databases">
        <title>Draft Genome Sequence of Prosthecomicrobium hirschii ATCC 27832.</title>
        <authorList>
            <person name="Daniel J."/>
            <person name="Givan S.A."/>
            <person name="Brun Y.V."/>
            <person name="Brown P.J."/>
        </authorList>
    </citation>
    <scope>NUCLEOTIDE SEQUENCE [LARGE SCALE GENOMIC DNA]</scope>
    <source>
        <strain evidence="6 7">16</strain>
    </source>
</reference>
<dbReference type="Pfam" id="PF01522">
    <property type="entry name" value="Polysacc_deac_1"/>
    <property type="match status" value="1"/>
</dbReference>
<comment type="function">
    <text evidence="1">Is involved in generating a small heat-stable compound (Nod), an acylated oligomer of N-acetylglucosamine, that stimulates mitosis in various plant protoplasts.</text>
</comment>
<dbReference type="RefSeq" id="WP_054359436.1">
    <property type="nucleotide sequence ID" value="NZ_LJYW01000001.1"/>
</dbReference>
<protein>
    <recommendedName>
        <fullName evidence="3">Chitooligosaccharide deacetylase</fullName>
    </recommendedName>
    <alternativeName>
        <fullName evidence="4">Nodulation protein B</fullName>
    </alternativeName>
</protein>
<evidence type="ECO:0000259" key="5">
    <source>
        <dbReference type="Pfam" id="PF01522"/>
    </source>
</evidence>
<dbReference type="Proteomes" id="UP000048984">
    <property type="component" value="Unassembled WGS sequence"/>
</dbReference>
<comment type="caution">
    <text evidence="6">The sequence shown here is derived from an EMBL/GenBank/DDBJ whole genome shotgun (WGS) entry which is preliminary data.</text>
</comment>
<dbReference type="PANTHER" id="PTHR47561:SF1">
    <property type="entry name" value="POLYSACCHARIDE DEACETYLASE FAMILY PROTEIN (AFU_ORTHOLOGUE AFUA_6G05030)"/>
    <property type="match status" value="1"/>
</dbReference>
<evidence type="ECO:0000256" key="2">
    <source>
        <dbReference type="ARBA" id="ARBA00010973"/>
    </source>
</evidence>
<dbReference type="EMBL" id="LJYW01000001">
    <property type="protein sequence ID" value="KPL53271.1"/>
    <property type="molecule type" value="Genomic_DNA"/>
</dbReference>
<dbReference type="Gene3D" id="3.20.20.370">
    <property type="entry name" value="Glycoside hydrolase/deacetylase"/>
    <property type="match status" value="1"/>
</dbReference>
<dbReference type="STRING" id="665126.ABB55_14495"/>
<reference evidence="6 7" key="1">
    <citation type="submission" date="2015-09" db="EMBL/GenBank/DDBJ databases">
        <authorList>
            <person name="Jackson K.R."/>
            <person name="Lunt B.L."/>
            <person name="Fisher J.N.B."/>
            <person name="Gardner A.V."/>
            <person name="Bailey M.E."/>
            <person name="Deus L.M."/>
            <person name="Earl A.S."/>
            <person name="Gibby P.D."/>
            <person name="Hartmann K.A."/>
            <person name="Liu J.E."/>
            <person name="Manci A.M."/>
            <person name="Nielsen D.A."/>
            <person name="Solomon M.B."/>
            <person name="Breakwell D.P."/>
            <person name="Burnett S.H."/>
            <person name="Grose J.H."/>
        </authorList>
    </citation>
    <scope>NUCLEOTIDE SEQUENCE [LARGE SCALE GENOMIC DNA]</scope>
    <source>
        <strain evidence="6 7">16</strain>
    </source>
</reference>
<dbReference type="GO" id="GO:0005975">
    <property type="term" value="P:carbohydrate metabolic process"/>
    <property type="evidence" value="ECO:0007669"/>
    <property type="project" value="InterPro"/>
</dbReference>
<name>A0A0P6W7C8_9HYPH</name>